<dbReference type="AlphaFoldDB" id="A0A8S4P127"/>
<gene>
    <name evidence="1" type="ORF">OFUS_LOCUS13571</name>
</gene>
<feature type="non-terminal residue" evidence="1">
    <location>
        <position position="1"/>
    </location>
</feature>
<sequence>DELCNFCACKDTYEHFFIECRKIKRVWEIIDNTCFLKLKRKIEFKHDIIFGYKDEDKTVERKINLMLMVGKHVISKYKCGLYSYNVECMLEHEMRLRNL</sequence>
<name>A0A8S4P127_OWEFU</name>
<evidence type="ECO:0000313" key="1">
    <source>
        <dbReference type="EMBL" id="CAH1787957.1"/>
    </source>
</evidence>
<dbReference type="EMBL" id="CAIIXF020000006">
    <property type="protein sequence ID" value="CAH1787957.1"/>
    <property type="molecule type" value="Genomic_DNA"/>
</dbReference>
<organism evidence="1 2">
    <name type="scientific">Owenia fusiformis</name>
    <name type="common">Polychaete worm</name>
    <dbReference type="NCBI Taxonomy" id="6347"/>
    <lineage>
        <taxon>Eukaryota</taxon>
        <taxon>Metazoa</taxon>
        <taxon>Spiralia</taxon>
        <taxon>Lophotrochozoa</taxon>
        <taxon>Annelida</taxon>
        <taxon>Polychaeta</taxon>
        <taxon>Sedentaria</taxon>
        <taxon>Canalipalpata</taxon>
        <taxon>Sabellida</taxon>
        <taxon>Oweniida</taxon>
        <taxon>Oweniidae</taxon>
        <taxon>Owenia</taxon>
    </lineage>
</organism>
<keyword evidence="2" id="KW-1185">Reference proteome</keyword>
<reference evidence="1" key="1">
    <citation type="submission" date="2022-03" db="EMBL/GenBank/DDBJ databases">
        <authorList>
            <person name="Martin C."/>
        </authorList>
    </citation>
    <scope>NUCLEOTIDE SEQUENCE</scope>
</reference>
<evidence type="ECO:0000313" key="2">
    <source>
        <dbReference type="Proteomes" id="UP000749559"/>
    </source>
</evidence>
<comment type="caution">
    <text evidence="1">The sequence shown here is derived from an EMBL/GenBank/DDBJ whole genome shotgun (WGS) entry which is preliminary data.</text>
</comment>
<accession>A0A8S4P127</accession>
<protein>
    <submittedName>
        <fullName evidence="1">Uncharacterized protein</fullName>
    </submittedName>
</protein>
<proteinExistence type="predicted"/>
<dbReference type="Proteomes" id="UP000749559">
    <property type="component" value="Unassembled WGS sequence"/>
</dbReference>